<dbReference type="AlphaFoldDB" id="A0AAD9MYC1"/>
<evidence type="ECO:0000313" key="2">
    <source>
        <dbReference type="Proteomes" id="UP001209878"/>
    </source>
</evidence>
<organism evidence="1 2">
    <name type="scientific">Ridgeia piscesae</name>
    <name type="common">Tubeworm</name>
    <dbReference type="NCBI Taxonomy" id="27915"/>
    <lineage>
        <taxon>Eukaryota</taxon>
        <taxon>Metazoa</taxon>
        <taxon>Spiralia</taxon>
        <taxon>Lophotrochozoa</taxon>
        <taxon>Annelida</taxon>
        <taxon>Polychaeta</taxon>
        <taxon>Sedentaria</taxon>
        <taxon>Canalipalpata</taxon>
        <taxon>Sabellida</taxon>
        <taxon>Siboglinidae</taxon>
        <taxon>Ridgeia</taxon>
    </lineage>
</organism>
<evidence type="ECO:0000313" key="1">
    <source>
        <dbReference type="EMBL" id="KAK2149980.1"/>
    </source>
</evidence>
<dbReference type="SUPFAM" id="SSF56204">
    <property type="entry name" value="Hect, E3 ligase catalytic domain"/>
    <property type="match status" value="1"/>
</dbReference>
<comment type="caution">
    <text evidence="1">The sequence shown here is derived from an EMBL/GenBank/DDBJ whole genome shotgun (WGS) entry which is preliminary data.</text>
</comment>
<proteinExistence type="predicted"/>
<sequence length="95" mass="9962">MALFGPDSLMLPHRIWKVKFIGESVDDCGGGYSESIAEMCDELQNGSVALLWRLPMAVTSRAPAATATCSTPPCTVTSARTCSASSVSHALVITS</sequence>
<dbReference type="Gene3D" id="3.90.1750.10">
    <property type="entry name" value="Hect, E3 ligase catalytic domains"/>
    <property type="match status" value="1"/>
</dbReference>
<gene>
    <name evidence="1" type="ORF">NP493_2872g00003</name>
</gene>
<protein>
    <submittedName>
        <fullName evidence="1">Uncharacterized protein</fullName>
    </submittedName>
</protein>
<accession>A0AAD9MYC1</accession>
<keyword evidence="2" id="KW-1185">Reference proteome</keyword>
<dbReference type="Proteomes" id="UP001209878">
    <property type="component" value="Unassembled WGS sequence"/>
</dbReference>
<dbReference type="InterPro" id="IPR035983">
    <property type="entry name" value="Hect_E3_ubiquitin_ligase"/>
</dbReference>
<reference evidence="1" key="1">
    <citation type="journal article" date="2023" name="Mol. Biol. Evol.">
        <title>Third-Generation Sequencing Reveals the Adaptive Role of the Epigenome in Three Deep-Sea Polychaetes.</title>
        <authorList>
            <person name="Perez M."/>
            <person name="Aroh O."/>
            <person name="Sun Y."/>
            <person name="Lan Y."/>
            <person name="Juniper S.K."/>
            <person name="Young C.R."/>
            <person name="Angers B."/>
            <person name="Qian P.Y."/>
        </authorList>
    </citation>
    <scope>NUCLEOTIDE SEQUENCE</scope>
    <source>
        <strain evidence="1">R07B-5</strain>
    </source>
</reference>
<dbReference type="GO" id="GO:0004842">
    <property type="term" value="F:ubiquitin-protein transferase activity"/>
    <property type="evidence" value="ECO:0007669"/>
    <property type="project" value="InterPro"/>
</dbReference>
<dbReference type="EMBL" id="JAODUO010002857">
    <property type="protein sequence ID" value="KAK2149980.1"/>
    <property type="molecule type" value="Genomic_DNA"/>
</dbReference>
<name>A0AAD9MYC1_RIDPI</name>